<dbReference type="PANTHER" id="PTHR30046">
    <property type="entry name" value="FLAGELLAR M-RING PROTEIN"/>
    <property type="match status" value="1"/>
</dbReference>
<dbReference type="PIRSF" id="PIRSF004862">
    <property type="entry name" value="FliF"/>
    <property type="match status" value="1"/>
</dbReference>
<proteinExistence type="inferred from homology"/>
<comment type="subcellular location">
    <subcellularLocation>
        <location evidence="1 9">Bacterial flagellum basal body</location>
    </subcellularLocation>
    <subcellularLocation>
        <location evidence="2">Cell membrane</location>
        <topology evidence="2">Multi-pass membrane protein</topology>
    </subcellularLocation>
</comment>
<evidence type="ECO:0000256" key="8">
    <source>
        <dbReference type="ARBA" id="ARBA00023143"/>
    </source>
</evidence>
<dbReference type="Pfam" id="PF08345">
    <property type="entry name" value="YscJ_FliF_C"/>
    <property type="match status" value="1"/>
</dbReference>
<evidence type="ECO:0000256" key="1">
    <source>
        <dbReference type="ARBA" id="ARBA00004117"/>
    </source>
</evidence>
<evidence type="ECO:0000259" key="13">
    <source>
        <dbReference type="Pfam" id="PF08345"/>
    </source>
</evidence>
<feature type="region of interest" description="Disordered" evidence="10">
    <location>
        <begin position="484"/>
        <end position="505"/>
    </location>
</feature>
<keyword evidence="14" id="KW-0966">Cell projection</keyword>
<dbReference type="PANTHER" id="PTHR30046:SF0">
    <property type="entry name" value="FLAGELLAR M-RING PROTEIN"/>
    <property type="match status" value="1"/>
</dbReference>
<feature type="domain" description="Flagellar M-ring N-terminal" evidence="12">
    <location>
        <begin position="46"/>
        <end position="219"/>
    </location>
</feature>
<dbReference type="Pfam" id="PF01514">
    <property type="entry name" value="YscJ_FliF"/>
    <property type="match status" value="1"/>
</dbReference>
<dbReference type="EMBL" id="JBAJEX010000001">
    <property type="protein sequence ID" value="MEO1765860.1"/>
    <property type="molecule type" value="Genomic_DNA"/>
</dbReference>
<protein>
    <recommendedName>
        <fullName evidence="9">Flagellar M-ring protein</fullName>
    </recommendedName>
</protein>
<feature type="compositionally biased region" description="Low complexity" evidence="10">
    <location>
        <begin position="311"/>
        <end position="344"/>
    </location>
</feature>
<dbReference type="RefSeq" id="WP_347306384.1">
    <property type="nucleotide sequence ID" value="NZ_JBAJEX010000001.1"/>
</dbReference>
<keyword evidence="8 9" id="KW-0975">Bacterial flagellum</keyword>
<feature type="region of interest" description="Disordered" evidence="10">
    <location>
        <begin position="276"/>
        <end position="349"/>
    </location>
</feature>
<keyword evidence="14" id="KW-0969">Cilium</keyword>
<organism evidence="14 15">
    <name type="scientific">Thiobacter aerophilum</name>
    <dbReference type="NCBI Taxonomy" id="3121275"/>
    <lineage>
        <taxon>Bacteria</taxon>
        <taxon>Pseudomonadati</taxon>
        <taxon>Pseudomonadota</taxon>
        <taxon>Betaproteobacteria</taxon>
        <taxon>Burkholderiales</taxon>
        <taxon>Thiobacteraceae</taxon>
        <taxon>Thiobacter</taxon>
    </lineage>
</organism>
<evidence type="ECO:0000259" key="12">
    <source>
        <dbReference type="Pfam" id="PF01514"/>
    </source>
</evidence>
<feature type="transmembrane region" description="Helical" evidence="11">
    <location>
        <begin position="25"/>
        <end position="45"/>
    </location>
</feature>
<evidence type="ECO:0000313" key="15">
    <source>
        <dbReference type="Proteomes" id="UP001482231"/>
    </source>
</evidence>
<keyword evidence="7 11" id="KW-0472">Membrane</keyword>
<keyword evidence="14" id="KW-0282">Flagellum</keyword>
<comment type="function">
    <text evidence="9">The M ring may be actively involved in energy transduction.</text>
</comment>
<evidence type="ECO:0000256" key="9">
    <source>
        <dbReference type="PIRNR" id="PIRNR004862"/>
    </source>
</evidence>
<gene>
    <name evidence="14" type="primary">fliF</name>
    <name evidence="14" type="ORF">V6E02_01315</name>
</gene>
<dbReference type="Gene3D" id="3.30.300.30">
    <property type="match status" value="1"/>
</dbReference>
<evidence type="ECO:0000256" key="3">
    <source>
        <dbReference type="ARBA" id="ARBA00007971"/>
    </source>
</evidence>
<evidence type="ECO:0000256" key="4">
    <source>
        <dbReference type="ARBA" id="ARBA00022475"/>
    </source>
</evidence>
<dbReference type="InterPro" id="IPR006182">
    <property type="entry name" value="FliF_N_dom"/>
</dbReference>
<dbReference type="NCBIfam" id="TIGR00206">
    <property type="entry name" value="fliF"/>
    <property type="match status" value="1"/>
</dbReference>
<evidence type="ECO:0000256" key="2">
    <source>
        <dbReference type="ARBA" id="ARBA00004651"/>
    </source>
</evidence>
<accession>A0ABV0ECX5</accession>
<keyword evidence="15" id="KW-1185">Reference proteome</keyword>
<dbReference type="InterPro" id="IPR043427">
    <property type="entry name" value="YscJ/FliF"/>
</dbReference>
<feature type="domain" description="Flagellar M-ring C-terminal" evidence="13">
    <location>
        <begin position="253"/>
        <end position="428"/>
    </location>
</feature>
<dbReference type="InterPro" id="IPR045851">
    <property type="entry name" value="AMP-bd_C_sf"/>
</dbReference>
<keyword evidence="4" id="KW-1003">Cell membrane</keyword>
<keyword evidence="5 11" id="KW-0812">Transmembrane</keyword>
<evidence type="ECO:0000313" key="14">
    <source>
        <dbReference type="EMBL" id="MEO1765860.1"/>
    </source>
</evidence>
<comment type="similarity">
    <text evidence="3 9">Belongs to the FliF family.</text>
</comment>
<feature type="compositionally biased region" description="Low complexity" evidence="10">
    <location>
        <begin position="490"/>
        <end position="502"/>
    </location>
</feature>
<evidence type="ECO:0000256" key="5">
    <source>
        <dbReference type="ARBA" id="ARBA00022692"/>
    </source>
</evidence>
<dbReference type="InterPro" id="IPR000067">
    <property type="entry name" value="FlgMring_FliF"/>
</dbReference>
<dbReference type="InterPro" id="IPR013556">
    <property type="entry name" value="Flag_M-ring_C"/>
</dbReference>
<name>A0ABV0ECX5_9BURK</name>
<dbReference type="Proteomes" id="UP001482231">
    <property type="component" value="Unassembled WGS sequence"/>
</dbReference>
<evidence type="ECO:0000256" key="11">
    <source>
        <dbReference type="SAM" id="Phobius"/>
    </source>
</evidence>
<feature type="transmembrane region" description="Helical" evidence="11">
    <location>
        <begin position="450"/>
        <end position="472"/>
    </location>
</feature>
<evidence type="ECO:0000256" key="6">
    <source>
        <dbReference type="ARBA" id="ARBA00022989"/>
    </source>
</evidence>
<sequence length="538" mass="56887">MALAPQSSLLGPLAGFTQLSNSQKLGLIIGIAAIFALVVAGVLWYRTPTYQVLFSNLSDRDGGAVIAALQQMNVPYKTEGTSTILVPMEQVYEVRLKLASQGLPKGSVVGFELMEGQKLGVSQFVEQVNYQRALEGELTRSIQSLSAVQGARVHLAIPRPSVFLRDQQKPSASVLLNLGGGRRLEPAQVAGIVHLVASSVPDLPPENVTVIDQNGNLLTGPEAALRKAGLDATQLEYVRQVEEGFARRIEAILAPIVGPENVRAQVTAELDFAQTEQTAETYKPNPAPQEAAVRSLQSRESIGATGGPAGVPGALSNQPPGAASAPITAPATAPAAGQTQAVAPSQKEQTINYEVDKTVRHTRLPPGAVKRLSAAVVVNYRRITSKDGKVSIAPLSQAELAQITNLVKEAMGFNAQRGDTANVVNAAFNLPPAEKVEALPFYQNPWVQSAGLGLLKFLGIASIIWLVVFVVLRPILRELARPPAPPPLPEGVAAPEGGAEAAQPTGYEQNLAAVRELARQNPSVVANVVREWVGKEGA</sequence>
<evidence type="ECO:0000256" key="7">
    <source>
        <dbReference type="ARBA" id="ARBA00023136"/>
    </source>
</evidence>
<evidence type="ECO:0000256" key="10">
    <source>
        <dbReference type="SAM" id="MobiDB-lite"/>
    </source>
</evidence>
<keyword evidence="6 11" id="KW-1133">Transmembrane helix</keyword>
<comment type="caution">
    <text evidence="14">The sequence shown here is derived from an EMBL/GenBank/DDBJ whole genome shotgun (WGS) entry which is preliminary data.</text>
</comment>
<dbReference type="PRINTS" id="PR01009">
    <property type="entry name" value="FLGMRINGFLIF"/>
</dbReference>
<reference evidence="14 15" key="1">
    <citation type="submission" date="2024-02" db="EMBL/GenBank/DDBJ databases">
        <title>New thermophilic sulfur-oxidizing bacteria from a hot springs of the Uzon caldera (Kamchatka, Russia).</title>
        <authorList>
            <person name="Dukat A.M."/>
            <person name="Elcheninov A.G."/>
            <person name="Frolov E.N."/>
        </authorList>
    </citation>
    <scope>NUCLEOTIDE SEQUENCE [LARGE SCALE GENOMIC DNA]</scope>
    <source>
        <strain evidence="14 15">AK1</strain>
    </source>
</reference>